<comment type="caution">
    <text evidence="1">The sequence shown here is derived from an EMBL/GenBank/DDBJ whole genome shotgun (WGS) entry which is preliminary data.</text>
</comment>
<dbReference type="Proteomes" id="UP001177670">
    <property type="component" value="Unassembled WGS sequence"/>
</dbReference>
<accession>A0AA40KPC4</accession>
<organism evidence="1 2">
    <name type="scientific">Melipona bicolor</name>
    <dbReference type="NCBI Taxonomy" id="60889"/>
    <lineage>
        <taxon>Eukaryota</taxon>
        <taxon>Metazoa</taxon>
        <taxon>Ecdysozoa</taxon>
        <taxon>Arthropoda</taxon>
        <taxon>Hexapoda</taxon>
        <taxon>Insecta</taxon>
        <taxon>Pterygota</taxon>
        <taxon>Neoptera</taxon>
        <taxon>Endopterygota</taxon>
        <taxon>Hymenoptera</taxon>
        <taxon>Apocrita</taxon>
        <taxon>Aculeata</taxon>
        <taxon>Apoidea</taxon>
        <taxon>Anthophila</taxon>
        <taxon>Apidae</taxon>
        <taxon>Melipona</taxon>
    </lineage>
</organism>
<reference evidence="1" key="1">
    <citation type="submission" date="2021-10" db="EMBL/GenBank/DDBJ databases">
        <title>Melipona bicolor Genome sequencing and assembly.</title>
        <authorList>
            <person name="Araujo N.S."/>
            <person name="Arias M.C."/>
        </authorList>
    </citation>
    <scope>NUCLEOTIDE SEQUENCE</scope>
    <source>
        <strain evidence="1">USP_2M_L1-L4_2017</strain>
        <tissue evidence="1">Whole body</tissue>
    </source>
</reference>
<sequence length="92" mass="10785">MKFKVRYARNFKRLSFLVQAIGTKEQERKVQIDRWKQVEEISEFIKKKKNPDQLKIGRWSGMEPEANKSCRPRSEITAEPSVVGMAQFRALG</sequence>
<gene>
    <name evidence="1" type="ORF">K0M31_003316</name>
</gene>
<dbReference type="EMBL" id="JAHYIQ010000011">
    <property type="protein sequence ID" value="KAK1127824.1"/>
    <property type="molecule type" value="Genomic_DNA"/>
</dbReference>
<proteinExistence type="predicted"/>
<protein>
    <submittedName>
        <fullName evidence="1">Uncharacterized protein</fullName>
    </submittedName>
</protein>
<keyword evidence="2" id="KW-1185">Reference proteome</keyword>
<name>A0AA40KPC4_9HYME</name>
<evidence type="ECO:0000313" key="2">
    <source>
        <dbReference type="Proteomes" id="UP001177670"/>
    </source>
</evidence>
<evidence type="ECO:0000313" key="1">
    <source>
        <dbReference type="EMBL" id="KAK1127824.1"/>
    </source>
</evidence>
<dbReference type="AlphaFoldDB" id="A0AA40KPC4"/>